<comment type="caution">
    <text evidence="1">The sequence shown here is derived from an EMBL/GenBank/DDBJ whole genome shotgun (WGS) entry which is preliminary data.</text>
</comment>
<gene>
    <name evidence="1" type="ORF">VAMP_16n199</name>
</gene>
<dbReference type="RefSeq" id="WP_213348479.1">
    <property type="nucleotide sequence ID" value="NZ_JAEDAM010000010.1"/>
</dbReference>
<accession>A0ABS5QKD9</accession>
<proteinExistence type="predicted"/>
<dbReference type="EMBL" id="JAEDAM010000010">
    <property type="protein sequence ID" value="MBS8121700.1"/>
    <property type="molecule type" value="Genomic_DNA"/>
</dbReference>
<name>A0ABS5QKD9_9BACT</name>
<organism evidence="1 2">
    <name type="scientific">Candidatus Vampirococcus lugosii</name>
    <dbReference type="NCBI Taxonomy" id="2789015"/>
    <lineage>
        <taxon>Bacteria</taxon>
        <taxon>Candidatus Absconditibacteriota</taxon>
        <taxon>Vampirococcus</taxon>
    </lineage>
</organism>
<evidence type="ECO:0000313" key="2">
    <source>
        <dbReference type="Proteomes" id="UP000680365"/>
    </source>
</evidence>
<reference evidence="1 2" key="1">
    <citation type="journal article" date="2021" name="Nat. Commun.">
        <title>Reductive evolution and unique predatory mode in the CPR bacterium Vampirococcus lugosii.</title>
        <authorList>
            <person name="Moreira D."/>
            <person name="Zivanovic Y."/>
            <person name="Lopez-Archilla A.I."/>
            <person name="Iniesto M."/>
            <person name="Lopez-Garcia P."/>
        </authorList>
    </citation>
    <scope>NUCLEOTIDE SEQUENCE [LARGE SCALE GENOMIC DNA]</scope>
    <source>
        <strain evidence="1">Chiprana</strain>
    </source>
</reference>
<keyword evidence="2" id="KW-1185">Reference proteome</keyword>
<dbReference type="Proteomes" id="UP000680365">
    <property type="component" value="Unassembled WGS sequence"/>
</dbReference>
<sequence>MKKFILLLIILYNITINNIYASDEACFNTHPEINEYIDSMREVINSIEGKDFSSEELGGDSISQFGQGFSDVSRQLLRGTYMSAIVMKNITLDAVGGQSFTNLKMIFNSGVAIRDWKLLLYLERDLSDKAPKIGYAGILGEKIKKDEYEQYQEILEEIYIIDKISGWDQNITYSDLLQFIWKFNTFYKEIYLDAVGHNKPDFSLEEMANKLFRTTKLKVAEINNDEYQEFKEYYRLAVGSDNICEDNYSEKFLENIQKITGNSAFDGGSALDKFSESWLLLQEVLNDVRSSGELSREYEERKEKLLKRHYGTTLANDLMSYEGTWGVGMTRDTIKNEVLDPLVSFVDKLEYVSKTTEATDEVTKEQVEESLQNKQSRAVAKEAFSAEMTNTFDTILSMQQEQFVESTLQDPRPITHEIPFLSKRVYEGVKVLGDRGNADTIIYNLGNACQYQCVNHGNPYSDCWYDNK</sequence>
<protein>
    <submittedName>
        <fullName evidence="1">Uncharacterized protein</fullName>
    </submittedName>
</protein>
<evidence type="ECO:0000313" key="1">
    <source>
        <dbReference type="EMBL" id="MBS8121700.1"/>
    </source>
</evidence>